<reference evidence="2" key="1">
    <citation type="submission" date="2019-03" db="EMBL/GenBank/DDBJ databases">
        <title>Single cell metagenomics reveals metabolic interactions within the superorganism composed of flagellate Streblomastix strix and complex community of Bacteroidetes bacteria on its surface.</title>
        <authorList>
            <person name="Treitli S.C."/>
            <person name="Kolisko M."/>
            <person name="Husnik F."/>
            <person name="Keeling P."/>
            <person name="Hampl V."/>
        </authorList>
    </citation>
    <scope>NUCLEOTIDE SEQUENCE</scope>
    <source>
        <strain evidence="2">STM</strain>
    </source>
</reference>
<proteinExistence type="predicted"/>
<dbReference type="Pfam" id="PF02901">
    <property type="entry name" value="PFL-like"/>
    <property type="match status" value="1"/>
</dbReference>
<dbReference type="InterPro" id="IPR004184">
    <property type="entry name" value="PFL_dom"/>
</dbReference>
<name>A0A5J4PS35_9ZZZZ</name>
<protein>
    <recommendedName>
        <fullName evidence="1">PFL domain-containing protein</fullName>
    </recommendedName>
</protein>
<evidence type="ECO:0000313" key="2">
    <source>
        <dbReference type="EMBL" id="KAA6312426.1"/>
    </source>
</evidence>
<sequence length="188" mass="21487">MATFNVEVAQNVEVSKKLPCEKSLEEQLAIMERYTETHRSNAVLPKELRETTCLQVLYPALFRTIGMQDLIAGRIDFLPIGFGSVTSEGGVGHYCVFKKLRAFQEKLDEKGKERVEVLYNYWLQHDIKTLYNKDVLTEDTIGMFIDCEYPMIATARLSGMMLDYPKLLDKGIGGLRTDIQELVNKQPE</sequence>
<dbReference type="GO" id="GO:0003824">
    <property type="term" value="F:catalytic activity"/>
    <property type="evidence" value="ECO:0007669"/>
    <property type="project" value="InterPro"/>
</dbReference>
<dbReference type="SUPFAM" id="SSF51998">
    <property type="entry name" value="PFL-like glycyl radical enzymes"/>
    <property type="match status" value="1"/>
</dbReference>
<feature type="non-terminal residue" evidence="2">
    <location>
        <position position="188"/>
    </location>
</feature>
<dbReference type="AlphaFoldDB" id="A0A5J4PS35"/>
<comment type="caution">
    <text evidence="2">The sequence shown here is derived from an EMBL/GenBank/DDBJ whole genome shotgun (WGS) entry which is preliminary data.</text>
</comment>
<dbReference type="Gene3D" id="3.20.70.20">
    <property type="match status" value="1"/>
</dbReference>
<feature type="domain" description="PFL" evidence="1">
    <location>
        <begin position="1"/>
        <end position="188"/>
    </location>
</feature>
<dbReference type="PROSITE" id="PS51554">
    <property type="entry name" value="PFL"/>
    <property type="match status" value="1"/>
</dbReference>
<gene>
    <name evidence="2" type="ORF">EZS27_036641</name>
</gene>
<dbReference type="EMBL" id="SNRY01006514">
    <property type="protein sequence ID" value="KAA6312426.1"/>
    <property type="molecule type" value="Genomic_DNA"/>
</dbReference>
<evidence type="ECO:0000259" key="1">
    <source>
        <dbReference type="PROSITE" id="PS51554"/>
    </source>
</evidence>
<accession>A0A5J4PS35</accession>
<organism evidence="2">
    <name type="scientific">termite gut metagenome</name>
    <dbReference type="NCBI Taxonomy" id="433724"/>
    <lineage>
        <taxon>unclassified sequences</taxon>
        <taxon>metagenomes</taxon>
        <taxon>organismal metagenomes</taxon>
    </lineage>
</organism>